<evidence type="ECO:0008006" key="3">
    <source>
        <dbReference type="Google" id="ProtNLM"/>
    </source>
</evidence>
<reference evidence="1 2" key="1">
    <citation type="submission" date="2021-08" db="EMBL/GenBank/DDBJ databases">
        <title>Complete genome sequence of Leptospira kobayashii strain E30.</title>
        <authorList>
            <person name="Nakao R."/>
            <person name="Nakamura S."/>
            <person name="Masuzawa T."/>
            <person name="Koizumi N."/>
        </authorList>
    </citation>
    <scope>NUCLEOTIDE SEQUENCE [LARGE SCALE GENOMIC DNA]</scope>
    <source>
        <strain evidence="1 2">E30</strain>
    </source>
</reference>
<dbReference type="SUPFAM" id="SSF48029">
    <property type="entry name" value="FliG"/>
    <property type="match status" value="1"/>
</dbReference>
<evidence type="ECO:0000313" key="2">
    <source>
        <dbReference type="Proteomes" id="UP000245263"/>
    </source>
</evidence>
<proteinExistence type="predicted"/>
<dbReference type="Gene3D" id="1.10.220.30">
    <property type="match status" value="1"/>
</dbReference>
<evidence type="ECO:0000313" key="1">
    <source>
        <dbReference type="EMBL" id="BDA78336.1"/>
    </source>
</evidence>
<dbReference type="EMBL" id="AP025028">
    <property type="protein sequence ID" value="BDA78336.1"/>
    <property type="molecule type" value="Genomic_DNA"/>
</dbReference>
<name>A0ABN6KF57_9LEPT</name>
<accession>A0ABN6KF57</accession>
<sequence>MGKIQNQNSEKIEKIKFLIHKEGKNYHFFFATPNSVARIQSTRVPFYDFPKSKITELPSLHSEPILIPKFLYSVDWNRVHFPTHAIYTPSYLNPKPETGETQIGGSTGARKILLTKIKRTKYGQSKYLSLRDIVNPNYSEEEVNAKIEELYFDRTNKNFLFRLVRILYSGKPEEEYKIVSNLFTHEPEFAKFLSSSMFTAEIIPLIHGPFLQSFISSFEERIIKFELPKLSKPVKDVLQKSVSKNKFQMILDSPAMEPKEGEGFVEKMETEVYRRFSRNIYFEEGNIFTYRIPSGEDETENQISLDLEDSQKFKLWKSNPYVEFLGCTKTKLFFKTKEWIDCLRFDWSLSRKDLEVYEFHRLPPELVLEIPFFPTGLAVIGGGITKERKDFEFTLQWFDY</sequence>
<gene>
    <name evidence="1" type="ORF">LPTSP3_g12660</name>
</gene>
<keyword evidence="2" id="KW-1185">Reference proteome</keyword>
<dbReference type="Proteomes" id="UP000245263">
    <property type="component" value="Chromosome 1"/>
</dbReference>
<organism evidence="1 2">
    <name type="scientific">Leptospira kobayashii</name>
    <dbReference type="NCBI Taxonomy" id="1917830"/>
    <lineage>
        <taxon>Bacteria</taxon>
        <taxon>Pseudomonadati</taxon>
        <taxon>Spirochaetota</taxon>
        <taxon>Spirochaetia</taxon>
        <taxon>Leptospirales</taxon>
        <taxon>Leptospiraceae</taxon>
        <taxon>Leptospira</taxon>
    </lineage>
</organism>
<dbReference type="InterPro" id="IPR011002">
    <property type="entry name" value="FliG_a-hlx"/>
</dbReference>
<protein>
    <recommendedName>
        <fullName evidence="3">Flagellar motor switch protein FliG</fullName>
    </recommendedName>
</protein>